<gene>
    <name evidence="2" type="ORF">FF100_16925</name>
</gene>
<dbReference type="GO" id="GO:0004519">
    <property type="term" value="F:endonuclease activity"/>
    <property type="evidence" value="ECO:0007669"/>
    <property type="project" value="UniProtKB-KW"/>
</dbReference>
<comment type="caution">
    <text evidence="2">The sequence shown here is derived from an EMBL/GenBank/DDBJ whole genome shotgun (WGS) entry which is preliminary data.</text>
</comment>
<dbReference type="Pfam" id="PF13391">
    <property type="entry name" value="HNH_2"/>
    <property type="match status" value="1"/>
</dbReference>
<dbReference type="InterPro" id="IPR003615">
    <property type="entry name" value="HNH_nuc"/>
</dbReference>
<organism evidence="2 3">
    <name type="scientific">Methylobacterium terricola</name>
    <dbReference type="NCBI Taxonomy" id="2583531"/>
    <lineage>
        <taxon>Bacteria</taxon>
        <taxon>Pseudomonadati</taxon>
        <taxon>Pseudomonadota</taxon>
        <taxon>Alphaproteobacteria</taxon>
        <taxon>Hyphomicrobiales</taxon>
        <taxon>Methylobacteriaceae</taxon>
        <taxon>Methylobacterium</taxon>
    </lineage>
</organism>
<evidence type="ECO:0000259" key="1">
    <source>
        <dbReference type="Pfam" id="PF13391"/>
    </source>
</evidence>
<dbReference type="EMBL" id="VDDA01000006">
    <property type="protein sequence ID" value="TNC12489.1"/>
    <property type="molecule type" value="Genomic_DNA"/>
</dbReference>
<feature type="domain" description="HNH nuclease" evidence="1">
    <location>
        <begin position="207"/>
        <end position="258"/>
    </location>
</feature>
<accession>A0A5C4LF81</accession>
<sequence>MTADPLTDAAMRAAAVEQLRRRAVAGVLTSDDLAAGFAYAGERVPLINPQRGIFRPRVMRHLLSVRTVFPSTGSKIWYDDQRQVHRQILAGDEVVDYAFMVGGPDMPENRHLREAMREAVPILYFLGVAPGRYTLVYPTYVADWSADTLTARLAFGAPAGELGLREAEAPRNMPTAAERRYGLRLVRQRLHQATFREAVLAAYGGRCAISGLPEPRLLDAAHIAPDRDETLGQPIVPNGLPLSKVHHAAFDAHLIGIDPDFRIHVSPQLLAIDDGPMLEQGIKAMAGRTIRLPNRRADQPDRDRLSARFADFQSRN</sequence>
<evidence type="ECO:0000313" key="3">
    <source>
        <dbReference type="Proteomes" id="UP000305267"/>
    </source>
</evidence>
<dbReference type="RefSeq" id="WP_139036841.1">
    <property type="nucleotide sequence ID" value="NZ_VDDA01000006.1"/>
</dbReference>
<name>A0A5C4LF81_9HYPH</name>
<keyword evidence="2" id="KW-0540">Nuclease</keyword>
<dbReference type="AlphaFoldDB" id="A0A5C4LF81"/>
<dbReference type="OrthoDB" id="529575at2"/>
<keyword evidence="2" id="KW-0378">Hydrolase</keyword>
<keyword evidence="3" id="KW-1185">Reference proteome</keyword>
<keyword evidence="2" id="KW-0255">Endonuclease</keyword>
<proteinExistence type="predicted"/>
<protein>
    <submittedName>
        <fullName evidence="2">HNH endonuclease</fullName>
    </submittedName>
</protein>
<evidence type="ECO:0000313" key="2">
    <source>
        <dbReference type="EMBL" id="TNC12489.1"/>
    </source>
</evidence>
<reference evidence="2 3" key="1">
    <citation type="submission" date="2019-06" db="EMBL/GenBank/DDBJ databases">
        <title>Genome of Methylobacterium sp. 17Sr1-39.</title>
        <authorList>
            <person name="Seo T."/>
        </authorList>
    </citation>
    <scope>NUCLEOTIDE SEQUENCE [LARGE SCALE GENOMIC DNA]</scope>
    <source>
        <strain evidence="2 3">17Sr1-39</strain>
    </source>
</reference>
<dbReference type="Proteomes" id="UP000305267">
    <property type="component" value="Unassembled WGS sequence"/>
</dbReference>